<dbReference type="Pfam" id="PF07734">
    <property type="entry name" value="FBA_1"/>
    <property type="match status" value="1"/>
</dbReference>
<keyword evidence="3" id="KW-1185">Reference proteome</keyword>
<dbReference type="PANTHER" id="PTHR31672:SF13">
    <property type="entry name" value="F-BOX PROTEIN CPR30-LIKE"/>
    <property type="match status" value="1"/>
</dbReference>
<proteinExistence type="predicted"/>
<dbReference type="InterPro" id="IPR017451">
    <property type="entry name" value="F-box-assoc_interact_dom"/>
</dbReference>
<dbReference type="PANTHER" id="PTHR31672">
    <property type="entry name" value="BNACNNG10540D PROTEIN"/>
    <property type="match status" value="1"/>
</dbReference>
<protein>
    <recommendedName>
        <fullName evidence="1">F-box associated beta-propeller type 1 domain-containing protein</fullName>
    </recommendedName>
</protein>
<feature type="non-terminal residue" evidence="2">
    <location>
        <position position="1"/>
    </location>
</feature>
<dbReference type="AlphaFoldDB" id="A0AAF0UTN8"/>
<evidence type="ECO:0000259" key="1">
    <source>
        <dbReference type="Pfam" id="PF07734"/>
    </source>
</evidence>
<feature type="domain" description="F-box associated beta-propeller type 1" evidence="1">
    <location>
        <begin position="40"/>
        <end position="199"/>
    </location>
</feature>
<gene>
    <name evidence="2" type="ORF">MTR67_044979</name>
</gene>
<dbReference type="Proteomes" id="UP001234989">
    <property type="component" value="Chromosome 10"/>
</dbReference>
<dbReference type="EMBL" id="CP133621">
    <property type="protein sequence ID" value="WMV51594.1"/>
    <property type="molecule type" value="Genomic_DNA"/>
</dbReference>
<name>A0AAF0UTN8_SOLVR</name>
<evidence type="ECO:0000313" key="2">
    <source>
        <dbReference type="EMBL" id="WMV51594.1"/>
    </source>
</evidence>
<accession>A0AAF0UTN8</accession>
<dbReference type="NCBIfam" id="TIGR01640">
    <property type="entry name" value="F_box_assoc_1"/>
    <property type="match status" value="1"/>
</dbReference>
<sequence>NGIIKNVLLNLYFIDSVTVAVELDFPIENGIHGLYVKGFCNGLVYLADNYLDYSLLWNPTTRKHKNLPFFRPRVRNPGPILGFGYDELHDDYKVVIIDYNYSIFSRDDIEVKVYSLKSDSWTNVDYCICDEDTFFVKKSSGYCGEILIDNGSFVDGKLHWSTSSSIPGPDPNVNKGKYIIAFDLANENWEKVEKPSFGEGEVELRV</sequence>
<evidence type="ECO:0000313" key="3">
    <source>
        <dbReference type="Proteomes" id="UP001234989"/>
    </source>
</evidence>
<dbReference type="InterPro" id="IPR006527">
    <property type="entry name" value="F-box-assoc_dom_typ1"/>
</dbReference>
<organism evidence="2 3">
    <name type="scientific">Solanum verrucosum</name>
    <dbReference type="NCBI Taxonomy" id="315347"/>
    <lineage>
        <taxon>Eukaryota</taxon>
        <taxon>Viridiplantae</taxon>
        <taxon>Streptophyta</taxon>
        <taxon>Embryophyta</taxon>
        <taxon>Tracheophyta</taxon>
        <taxon>Spermatophyta</taxon>
        <taxon>Magnoliopsida</taxon>
        <taxon>eudicotyledons</taxon>
        <taxon>Gunneridae</taxon>
        <taxon>Pentapetalae</taxon>
        <taxon>asterids</taxon>
        <taxon>lamiids</taxon>
        <taxon>Solanales</taxon>
        <taxon>Solanaceae</taxon>
        <taxon>Solanoideae</taxon>
        <taxon>Solaneae</taxon>
        <taxon>Solanum</taxon>
    </lineage>
</organism>
<dbReference type="InterPro" id="IPR050796">
    <property type="entry name" value="SCF_F-box_component"/>
</dbReference>
<reference evidence="2" key="1">
    <citation type="submission" date="2023-08" db="EMBL/GenBank/DDBJ databases">
        <title>A de novo genome assembly of Solanum verrucosum Schlechtendal, a Mexican diploid species geographically isolated from the other diploid A-genome species in potato relatives.</title>
        <authorList>
            <person name="Hosaka K."/>
        </authorList>
    </citation>
    <scope>NUCLEOTIDE SEQUENCE</scope>
    <source>
        <tissue evidence="2">Young leaves</tissue>
    </source>
</reference>